<dbReference type="Proteomes" id="UP001176960">
    <property type="component" value="Unassembled WGS sequence"/>
</dbReference>
<proteinExistence type="predicted"/>
<reference evidence="1" key="1">
    <citation type="submission" date="2023-03" db="EMBL/GenBank/DDBJ databases">
        <authorList>
            <person name="Cleenwerck I."/>
        </authorList>
    </citation>
    <scope>NUCLEOTIDE SEQUENCE</scope>
    <source>
        <strain evidence="1">LMG 32879</strain>
    </source>
</reference>
<evidence type="ECO:0000313" key="1">
    <source>
        <dbReference type="EMBL" id="CAI9121066.1"/>
    </source>
</evidence>
<organism evidence="1 2">
    <name type="scientific">Brytella acorum</name>
    <dbReference type="NCBI Taxonomy" id="2959299"/>
    <lineage>
        <taxon>Bacteria</taxon>
        <taxon>Pseudomonadati</taxon>
        <taxon>Pseudomonadota</taxon>
        <taxon>Alphaproteobacteria</taxon>
        <taxon>Acetobacterales</taxon>
        <taxon>Acetobacteraceae</taxon>
        <taxon>Brytella</taxon>
    </lineage>
</organism>
<dbReference type="AlphaFoldDB" id="A0AA35XWN9"/>
<accession>A0AA35XWN9</accession>
<sequence length="125" mass="13722">MSPDSDAVFHGWRGQVQELVLRRGKGGKQSVCLVGQADRQSAVTQGIVIWPAQKQVITWHPSTVDDPKSLADETNVIDTAKDVVASDAEVGTSTYLVTRKWLTDTERACRRYGVTVKVEGPEGRK</sequence>
<name>A0AA35XWN9_9PROT</name>
<dbReference type="EMBL" id="CATKSH010000010">
    <property type="protein sequence ID" value="CAI9121066.1"/>
    <property type="molecule type" value="Genomic_DNA"/>
</dbReference>
<dbReference type="RefSeq" id="WP_289842141.1">
    <property type="nucleotide sequence ID" value="NZ_CATKSH010000010.1"/>
</dbReference>
<protein>
    <submittedName>
        <fullName evidence="1">Uncharacterized protein</fullName>
    </submittedName>
</protein>
<comment type="caution">
    <text evidence="1">The sequence shown here is derived from an EMBL/GenBank/DDBJ whole genome shotgun (WGS) entry which is preliminary data.</text>
</comment>
<gene>
    <name evidence="1" type="ORF">LMG32879_001911</name>
</gene>
<evidence type="ECO:0000313" key="2">
    <source>
        <dbReference type="Proteomes" id="UP001176960"/>
    </source>
</evidence>
<keyword evidence="2" id="KW-1185">Reference proteome</keyword>